<evidence type="ECO:0000256" key="1">
    <source>
        <dbReference type="ARBA" id="ARBA00006817"/>
    </source>
</evidence>
<keyword evidence="4" id="KW-1185">Reference proteome</keyword>
<gene>
    <name evidence="3" type="ORF">Pka01_17820</name>
</gene>
<accession>A0A8J3M3T5</accession>
<sequence>MAATGRDAPAQSATADREIVISRVISAPRELVFEAFTEVRHLSRWWGPEGFTTTTRAFEFRVGGEWDFVMHGPDGTDYQEWISWTEIAPPERIALLHGESRGDPNAFESVLTFAPDGAATRIEMHTVFPTKELRDEAVEKYHAIEGGRQTLSNLAAYVTEIVRKGAEG</sequence>
<feature type="domain" description="Activator of Hsp90 ATPase homologue 1/2-like C-terminal" evidence="2">
    <location>
        <begin position="27"/>
        <end position="158"/>
    </location>
</feature>
<comment type="similarity">
    <text evidence="1">Belongs to the AHA1 family.</text>
</comment>
<evidence type="ECO:0000259" key="2">
    <source>
        <dbReference type="Pfam" id="PF08327"/>
    </source>
</evidence>
<reference evidence="3 4" key="1">
    <citation type="submission" date="2021-01" db="EMBL/GenBank/DDBJ databases">
        <title>Whole genome shotgun sequence of Planotetraspora kaengkrachanensis NBRC 104272.</title>
        <authorList>
            <person name="Komaki H."/>
            <person name="Tamura T."/>
        </authorList>
    </citation>
    <scope>NUCLEOTIDE SEQUENCE [LARGE SCALE GENOMIC DNA]</scope>
    <source>
        <strain evidence="3 4">NBRC 104272</strain>
    </source>
</reference>
<organism evidence="3 4">
    <name type="scientific">Planotetraspora kaengkrachanensis</name>
    <dbReference type="NCBI Taxonomy" id="575193"/>
    <lineage>
        <taxon>Bacteria</taxon>
        <taxon>Bacillati</taxon>
        <taxon>Actinomycetota</taxon>
        <taxon>Actinomycetes</taxon>
        <taxon>Streptosporangiales</taxon>
        <taxon>Streptosporangiaceae</taxon>
        <taxon>Planotetraspora</taxon>
    </lineage>
</organism>
<evidence type="ECO:0000313" key="4">
    <source>
        <dbReference type="Proteomes" id="UP000630097"/>
    </source>
</evidence>
<dbReference type="EMBL" id="BONV01000005">
    <property type="protein sequence ID" value="GIG78655.1"/>
    <property type="molecule type" value="Genomic_DNA"/>
</dbReference>
<dbReference type="CDD" id="cd08894">
    <property type="entry name" value="SRPBCC_CalC_Aha1-like_1"/>
    <property type="match status" value="1"/>
</dbReference>
<dbReference type="Proteomes" id="UP000630097">
    <property type="component" value="Unassembled WGS sequence"/>
</dbReference>
<dbReference type="Gene3D" id="3.30.530.20">
    <property type="match status" value="1"/>
</dbReference>
<dbReference type="InterPro" id="IPR013538">
    <property type="entry name" value="ASHA1/2-like_C"/>
</dbReference>
<dbReference type="AlphaFoldDB" id="A0A8J3M3T5"/>
<dbReference type="Pfam" id="PF08327">
    <property type="entry name" value="AHSA1"/>
    <property type="match status" value="1"/>
</dbReference>
<protein>
    <submittedName>
        <fullName evidence="3">Activator of HSP90 ATPase</fullName>
    </submittedName>
</protein>
<dbReference type="RefSeq" id="WP_203882135.1">
    <property type="nucleotide sequence ID" value="NZ_BAABHH010000007.1"/>
</dbReference>
<proteinExistence type="inferred from homology"/>
<name>A0A8J3M3T5_9ACTN</name>
<evidence type="ECO:0000313" key="3">
    <source>
        <dbReference type="EMBL" id="GIG78655.1"/>
    </source>
</evidence>
<dbReference type="InterPro" id="IPR023393">
    <property type="entry name" value="START-like_dom_sf"/>
</dbReference>
<comment type="caution">
    <text evidence="3">The sequence shown here is derived from an EMBL/GenBank/DDBJ whole genome shotgun (WGS) entry which is preliminary data.</text>
</comment>
<dbReference type="SUPFAM" id="SSF55961">
    <property type="entry name" value="Bet v1-like"/>
    <property type="match status" value="1"/>
</dbReference>